<organism evidence="1 2">
    <name type="scientific">Aristaeella hokkaidonensis</name>
    <dbReference type="NCBI Taxonomy" id="3046382"/>
    <lineage>
        <taxon>Bacteria</taxon>
        <taxon>Bacillati</taxon>
        <taxon>Bacillota</taxon>
        <taxon>Clostridia</taxon>
        <taxon>Eubacteriales</taxon>
        <taxon>Aristaeellaceae</taxon>
        <taxon>Aristaeella</taxon>
    </lineage>
</organism>
<dbReference type="Proteomes" id="UP000682782">
    <property type="component" value="Chromosome"/>
</dbReference>
<gene>
    <name evidence="1" type="ORF">JYE49_02250</name>
</gene>
<evidence type="ECO:0000313" key="2">
    <source>
        <dbReference type="Proteomes" id="UP000682782"/>
    </source>
</evidence>
<evidence type="ECO:0000313" key="1">
    <source>
        <dbReference type="EMBL" id="QUC67543.1"/>
    </source>
</evidence>
<dbReference type="EMBL" id="CP068393">
    <property type="protein sequence ID" value="QUC67543.1"/>
    <property type="molecule type" value="Genomic_DNA"/>
</dbReference>
<sequence>MNTILDFVYNHNGLIVLLWMLLTAVLLFRRLDAANRILQGFTLVLWLAATAFLTFFERSPVMDVRYNLIPFQEDSIYNVKSNVLLFIPLVPALCALFSRLKVRTALIAGILASLAVELVQLVSHRGICDIDDLLENSLGVLIGAVFLLLIRKLRK</sequence>
<accession>A0AC61MZI7</accession>
<keyword evidence="2" id="KW-1185">Reference proteome</keyword>
<name>A0AC61MZI7_9FIRM</name>
<proteinExistence type="predicted"/>
<reference evidence="1" key="1">
    <citation type="submission" date="2021-01" db="EMBL/GenBank/DDBJ databases">
        <title>Complete genome sequence of Clostridiales bacterium R-7.</title>
        <authorList>
            <person name="Mahoney-Kurpe S.C."/>
            <person name="Palevich N."/>
            <person name="Koike S."/>
            <person name="Moon C.D."/>
            <person name="Attwood G.T."/>
        </authorList>
    </citation>
    <scope>NUCLEOTIDE SEQUENCE</scope>
    <source>
        <strain evidence="1">R-7</strain>
    </source>
</reference>
<protein>
    <submittedName>
        <fullName evidence="1">VanZ family protein</fullName>
    </submittedName>
</protein>